<keyword evidence="5 7" id="KW-0521">NADP</keyword>
<comment type="caution">
    <text evidence="10">The sequence shown here is derived from an EMBL/GenBank/DDBJ whole genome shotgun (WGS) entry which is preliminary data.</text>
</comment>
<evidence type="ECO:0000256" key="2">
    <source>
        <dbReference type="ARBA" id="ARBA00009539"/>
    </source>
</evidence>
<evidence type="ECO:0000256" key="5">
    <source>
        <dbReference type="ARBA" id="ARBA00022857"/>
    </source>
</evidence>
<dbReference type="InterPro" id="IPR001796">
    <property type="entry name" value="DHFR_dom"/>
</dbReference>
<dbReference type="PANTHER" id="PTHR48069">
    <property type="entry name" value="DIHYDROFOLATE REDUCTASE"/>
    <property type="match status" value="1"/>
</dbReference>
<evidence type="ECO:0000313" key="11">
    <source>
        <dbReference type="Proteomes" id="UP001596147"/>
    </source>
</evidence>
<protein>
    <recommendedName>
        <fullName evidence="3 7">Dihydrofolate reductase</fullName>
        <ecNumber evidence="3 7">1.5.1.3</ecNumber>
    </recommendedName>
</protein>
<dbReference type="EMBL" id="JBHSMC010000001">
    <property type="protein sequence ID" value="MFC5463346.1"/>
    <property type="molecule type" value="Genomic_DNA"/>
</dbReference>
<keyword evidence="11" id="KW-1185">Reference proteome</keyword>
<evidence type="ECO:0000256" key="8">
    <source>
        <dbReference type="RuleBase" id="RU004474"/>
    </source>
</evidence>
<evidence type="ECO:0000256" key="4">
    <source>
        <dbReference type="ARBA" id="ARBA00022563"/>
    </source>
</evidence>
<dbReference type="PROSITE" id="PS00075">
    <property type="entry name" value="DHFR_1"/>
    <property type="match status" value="1"/>
</dbReference>
<dbReference type="GO" id="GO:0004146">
    <property type="term" value="F:dihydrofolate reductase activity"/>
    <property type="evidence" value="ECO:0007669"/>
    <property type="project" value="UniProtKB-EC"/>
</dbReference>
<dbReference type="PRINTS" id="PR00070">
    <property type="entry name" value="DHFR"/>
</dbReference>
<dbReference type="InterPro" id="IPR012259">
    <property type="entry name" value="DHFR"/>
</dbReference>
<reference evidence="11" key="1">
    <citation type="journal article" date="2019" name="Int. J. Syst. Evol. Microbiol.">
        <title>The Global Catalogue of Microorganisms (GCM) 10K type strain sequencing project: providing services to taxonomists for standard genome sequencing and annotation.</title>
        <authorList>
            <consortium name="The Broad Institute Genomics Platform"/>
            <consortium name="The Broad Institute Genome Sequencing Center for Infectious Disease"/>
            <person name="Wu L."/>
            <person name="Ma J."/>
        </authorList>
    </citation>
    <scope>NUCLEOTIDE SEQUENCE [LARGE SCALE GENOMIC DNA]</scope>
    <source>
        <strain evidence="11">CGMCC 1.12237</strain>
    </source>
</reference>
<keyword evidence="4 7" id="KW-0554">One-carbon metabolism</keyword>
<evidence type="ECO:0000313" key="10">
    <source>
        <dbReference type="EMBL" id="MFC5463346.1"/>
    </source>
</evidence>
<dbReference type="Gene3D" id="3.40.430.10">
    <property type="entry name" value="Dihydrofolate Reductase, subunit A"/>
    <property type="match status" value="1"/>
</dbReference>
<dbReference type="InterPro" id="IPR017925">
    <property type="entry name" value="DHFR_CS"/>
</dbReference>
<dbReference type="Proteomes" id="UP001596147">
    <property type="component" value="Unassembled WGS sequence"/>
</dbReference>
<dbReference type="CDD" id="cd00209">
    <property type="entry name" value="DHFR"/>
    <property type="match status" value="1"/>
</dbReference>
<evidence type="ECO:0000256" key="1">
    <source>
        <dbReference type="ARBA" id="ARBA00004903"/>
    </source>
</evidence>
<comment type="catalytic activity">
    <reaction evidence="7">
        <text>(6S)-5,6,7,8-tetrahydrofolate + NADP(+) = 7,8-dihydrofolate + NADPH + H(+)</text>
        <dbReference type="Rhea" id="RHEA:15009"/>
        <dbReference type="ChEBI" id="CHEBI:15378"/>
        <dbReference type="ChEBI" id="CHEBI:57451"/>
        <dbReference type="ChEBI" id="CHEBI:57453"/>
        <dbReference type="ChEBI" id="CHEBI:57783"/>
        <dbReference type="ChEBI" id="CHEBI:58349"/>
        <dbReference type="EC" id="1.5.1.3"/>
    </reaction>
</comment>
<proteinExistence type="inferred from homology"/>
<dbReference type="RefSeq" id="WP_144919882.1">
    <property type="nucleotide sequence ID" value="NZ_JBHSMC010000001.1"/>
</dbReference>
<sequence length="161" mass="19072">MISFLWAEDENHLIGRNNDLPWRIPADLKYFKETTLGHPIVMGRKTYESIGKALPGRTNVILTRDENFEADGCIIFHTKDELLKWSKEQQKEIFITGGAEIYRLFMDVVDRLYVTKILHTFEGDTYFPEVNWDNWSLISSKPGVKDEKNPYDYEFRIYERK</sequence>
<comment type="similarity">
    <text evidence="2 7 8">Belongs to the dihydrofolate reductase family.</text>
</comment>
<dbReference type="PROSITE" id="PS51330">
    <property type="entry name" value="DHFR_2"/>
    <property type="match status" value="1"/>
</dbReference>
<comment type="pathway">
    <text evidence="1 7">Cofactor biosynthesis; tetrahydrofolate biosynthesis; 5,6,7,8-tetrahydrofolate from 7,8-dihydrofolate: step 1/1.</text>
</comment>
<keyword evidence="6 7" id="KW-0560">Oxidoreductase</keyword>
<dbReference type="PIRSF" id="PIRSF000194">
    <property type="entry name" value="DHFR"/>
    <property type="match status" value="1"/>
</dbReference>
<gene>
    <name evidence="10" type="ORF">ACFPM4_01120</name>
</gene>
<dbReference type="Pfam" id="PF00186">
    <property type="entry name" value="DHFR_1"/>
    <property type="match status" value="1"/>
</dbReference>
<comment type="function">
    <text evidence="7">Key enzyme in folate metabolism. Catalyzes an essential reaction for de novo glycine and purine synthesis, and for DNA precursor synthesis.</text>
</comment>
<organism evidence="10 11">
    <name type="scientific">Lederbergia graminis</name>
    <dbReference type="NCBI Taxonomy" id="735518"/>
    <lineage>
        <taxon>Bacteria</taxon>
        <taxon>Bacillati</taxon>
        <taxon>Bacillota</taxon>
        <taxon>Bacilli</taxon>
        <taxon>Bacillales</taxon>
        <taxon>Bacillaceae</taxon>
        <taxon>Lederbergia</taxon>
    </lineage>
</organism>
<evidence type="ECO:0000256" key="6">
    <source>
        <dbReference type="ARBA" id="ARBA00023002"/>
    </source>
</evidence>
<dbReference type="PANTHER" id="PTHR48069:SF3">
    <property type="entry name" value="DIHYDROFOLATE REDUCTASE"/>
    <property type="match status" value="1"/>
</dbReference>
<dbReference type="EC" id="1.5.1.3" evidence="3 7"/>
<dbReference type="InterPro" id="IPR024072">
    <property type="entry name" value="DHFR-like_dom_sf"/>
</dbReference>
<evidence type="ECO:0000256" key="3">
    <source>
        <dbReference type="ARBA" id="ARBA00012856"/>
    </source>
</evidence>
<dbReference type="SUPFAM" id="SSF53597">
    <property type="entry name" value="Dihydrofolate reductase-like"/>
    <property type="match status" value="1"/>
</dbReference>
<accession>A0ABW0LDB2</accession>
<evidence type="ECO:0000256" key="7">
    <source>
        <dbReference type="PIRNR" id="PIRNR000194"/>
    </source>
</evidence>
<evidence type="ECO:0000259" key="9">
    <source>
        <dbReference type="PROSITE" id="PS51330"/>
    </source>
</evidence>
<name>A0ABW0LDB2_9BACI</name>
<feature type="domain" description="DHFR" evidence="9">
    <location>
        <begin position="1"/>
        <end position="160"/>
    </location>
</feature>